<feature type="domain" description="DUF6456" evidence="1">
    <location>
        <begin position="21"/>
        <end position="150"/>
    </location>
</feature>
<gene>
    <name evidence="2" type="ORF">CP98_00243</name>
</gene>
<dbReference type="EMBL" id="JGVR01000001">
    <property type="protein sequence ID" value="KEZ21565.1"/>
    <property type="molecule type" value="Genomic_DNA"/>
</dbReference>
<dbReference type="RefSeq" id="WP_037516151.1">
    <property type="nucleotide sequence ID" value="NZ_JGVR01000001.1"/>
</dbReference>
<dbReference type="InterPro" id="IPR045599">
    <property type="entry name" value="DUF6456"/>
</dbReference>
<dbReference type="Proteomes" id="UP000028534">
    <property type="component" value="Unassembled WGS sequence"/>
</dbReference>
<name>A0A084EUC3_SPHYA</name>
<dbReference type="eggNOG" id="COG0583">
    <property type="taxonomic scope" value="Bacteria"/>
</dbReference>
<dbReference type="AlphaFoldDB" id="A0A084EUC3"/>
<evidence type="ECO:0000259" key="1">
    <source>
        <dbReference type="Pfam" id="PF20057"/>
    </source>
</evidence>
<dbReference type="Pfam" id="PF20057">
    <property type="entry name" value="DUF6456"/>
    <property type="match status" value="1"/>
</dbReference>
<reference evidence="2 3" key="1">
    <citation type="submission" date="2014-03" db="EMBL/GenBank/DDBJ databases">
        <title>Genome sequence of Sphingobium yanoikuyae B1.</title>
        <authorList>
            <person name="Gan H.M."/>
            <person name="Gan H.Y."/>
            <person name="Savka M.A."/>
        </authorList>
    </citation>
    <scope>NUCLEOTIDE SEQUENCE [LARGE SCALE GENOMIC DNA]</scope>
    <source>
        <strain evidence="2 3">B1</strain>
    </source>
</reference>
<organism evidence="2 3">
    <name type="scientific">Sphingobium yanoikuyae</name>
    <name type="common">Sphingomonas yanoikuyae</name>
    <dbReference type="NCBI Taxonomy" id="13690"/>
    <lineage>
        <taxon>Bacteria</taxon>
        <taxon>Pseudomonadati</taxon>
        <taxon>Pseudomonadota</taxon>
        <taxon>Alphaproteobacteria</taxon>
        <taxon>Sphingomonadales</taxon>
        <taxon>Sphingomonadaceae</taxon>
        <taxon>Sphingobium</taxon>
    </lineage>
</organism>
<protein>
    <recommendedName>
        <fullName evidence="1">DUF6456 domain-containing protein</fullName>
    </recommendedName>
</protein>
<accession>A0A084EUC3</accession>
<comment type="caution">
    <text evidence="2">The sequence shown here is derived from an EMBL/GenBank/DDBJ whole genome shotgun (WGS) entry which is preliminary data.</text>
</comment>
<proteinExistence type="predicted"/>
<sequence>MATQFVDQMIEDPAGKMQAVKLHLGESPLGWLHARGHVSDRQLAAGERLRRDWEQAGLGARVTMRWDGAPAERRRGGAAAMPDPSAAQLSARERFDGAVRAAGPGLADILWRVVCAGEGLGPAERALGWPSRAGKLVLGLALDRVADWYRVG</sequence>
<dbReference type="STRING" id="13690.AX777_06590"/>
<evidence type="ECO:0000313" key="3">
    <source>
        <dbReference type="Proteomes" id="UP000028534"/>
    </source>
</evidence>
<dbReference type="PATRIC" id="fig|13690.10.peg.249"/>
<evidence type="ECO:0000313" key="2">
    <source>
        <dbReference type="EMBL" id="KEZ21565.1"/>
    </source>
</evidence>